<evidence type="ECO:0000313" key="3">
    <source>
        <dbReference type="Proteomes" id="UP000662074"/>
    </source>
</evidence>
<evidence type="ECO:0008006" key="4">
    <source>
        <dbReference type="Google" id="ProtNLM"/>
    </source>
</evidence>
<feature type="transmembrane region" description="Helical" evidence="1">
    <location>
        <begin position="7"/>
        <end position="25"/>
    </location>
</feature>
<evidence type="ECO:0000256" key="1">
    <source>
        <dbReference type="SAM" id="Phobius"/>
    </source>
</evidence>
<feature type="transmembrane region" description="Helical" evidence="1">
    <location>
        <begin position="95"/>
        <end position="114"/>
    </location>
</feature>
<reference evidence="2" key="1">
    <citation type="journal article" date="2014" name="Int. J. Syst. Evol. Microbiol.">
        <title>Complete genome sequence of Corynebacterium casei LMG S-19264T (=DSM 44701T), isolated from a smear-ripened cheese.</title>
        <authorList>
            <consortium name="US DOE Joint Genome Institute (JGI-PGF)"/>
            <person name="Walter F."/>
            <person name="Albersmeier A."/>
            <person name="Kalinowski J."/>
            <person name="Ruckert C."/>
        </authorList>
    </citation>
    <scope>NUCLEOTIDE SEQUENCE</scope>
    <source>
        <strain evidence="2">CCM 8711</strain>
    </source>
</reference>
<dbReference type="AlphaFoldDB" id="A0A917N0H4"/>
<comment type="caution">
    <text evidence="2">The sequence shown here is derived from an EMBL/GenBank/DDBJ whole genome shotgun (WGS) entry which is preliminary data.</text>
</comment>
<evidence type="ECO:0000313" key="2">
    <source>
        <dbReference type="EMBL" id="GGI49820.1"/>
    </source>
</evidence>
<keyword evidence="1" id="KW-0812">Transmembrane</keyword>
<accession>A0A917N0H4</accession>
<protein>
    <recommendedName>
        <fullName evidence="4">DUF2809 domain-containing protein</fullName>
    </recommendedName>
</protein>
<feature type="transmembrane region" description="Helical" evidence="1">
    <location>
        <begin position="31"/>
        <end position="50"/>
    </location>
</feature>
<keyword evidence="3" id="KW-1185">Reference proteome</keyword>
<keyword evidence="1" id="KW-0472">Membrane</keyword>
<sequence length="136" mass="15306">MFKARLPYLIAVFVVIALGLLSRQIPAIPQWVGDVLWALMVYLLVRAILITSPLKQVALISLLFCFAIEFSQLYQAPWINSFRRTLPGRLILGQGFLWSDLLAYAAGVGMGYGLSDIKDREKQVFSLPREGEGEFE</sequence>
<name>A0A917N0H4_9SPHI</name>
<dbReference type="Proteomes" id="UP000662074">
    <property type="component" value="Unassembled WGS sequence"/>
</dbReference>
<keyword evidence="1" id="KW-1133">Transmembrane helix</keyword>
<dbReference type="EMBL" id="BMDO01000002">
    <property type="protein sequence ID" value="GGI49820.1"/>
    <property type="molecule type" value="Genomic_DNA"/>
</dbReference>
<proteinExistence type="predicted"/>
<feature type="transmembrane region" description="Helical" evidence="1">
    <location>
        <begin position="57"/>
        <end position="75"/>
    </location>
</feature>
<dbReference type="Pfam" id="PF10990">
    <property type="entry name" value="DUF2809"/>
    <property type="match status" value="1"/>
</dbReference>
<dbReference type="InterPro" id="IPR021257">
    <property type="entry name" value="DUF2809"/>
</dbReference>
<reference evidence="2" key="2">
    <citation type="submission" date="2020-09" db="EMBL/GenBank/DDBJ databases">
        <authorList>
            <person name="Sun Q."/>
            <person name="Sedlacek I."/>
        </authorList>
    </citation>
    <scope>NUCLEOTIDE SEQUENCE</scope>
    <source>
        <strain evidence="2">CCM 8711</strain>
    </source>
</reference>
<gene>
    <name evidence="2" type="primary">yjgA</name>
    <name evidence="2" type="ORF">GCM10011425_10320</name>
</gene>
<dbReference type="RefSeq" id="WP_188414490.1">
    <property type="nucleotide sequence ID" value="NZ_BMDO01000002.1"/>
</dbReference>
<organism evidence="2 3">
    <name type="scientific">Mucilaginibacter galii</name>
    <dbReference type="NCBI Taxonomy" id="2005073"/>
    <lineage>
        <taxon>Bacteria</taxon>
        <taxon>Pseudomonadati</taxon>
        <taxon>Bacteroidota</taxon>
        <taxon>Sphingobacteriia</taxon>
        <taxon>Sphingobacteriales</taxon>
        <taxon>Sphingobacteriaceae</taxon>
        <taxon>Mucilaginibacter</taxon>
    </lineage>
</organism>